<comment type="catalytic activity">
    <reaction evidence="1 7">
        <text>(2R)-3-phosphoglycerate + ATP = (2R)-3-phospho-glyceroyl phosphate + ADP</text>
        <dbReference type="Rhea" id="RHEA:14801"/>
        <dbReference type="ChEBI" id="CHEBI:30616"/>
        <dbReference type="ChEBI" id="CHEBI:57604"/>
        <dbReference type="ChEBI" id="CHEBI:58272"/>
        <dbReference type="ChEBI" id="CHEBI:456216"/>
        <dbReference type="EC" id="2.7.2.3"/>
    </reaction>
</comment>
<accession>A0A0H4TG20</accession>
<sequence>MVILIHMTIYLVRLNLDIKGKNMSQSLRFRVAVNSVEALSKKNNKVVILSHKGRPKGFDKALSLRPFQALLSKSLGKKVVFLSTIKSAKRIIDKQPAGTVFLLENLRFDKGETENSQKFAKSLASLGDVYINNDFATSHHESASLVGITKYLPSRQGQIIKEETKALTKTLKNPRKPFVLIIGGAKIKDKASTIEKLLPKTSAVLTGGAVANTFLKAAGLDVGKSLYEQQFVKDVAKLMKSKKIMLPTDIAGEKSAILDIGPDTRKEYSRIISQAETIVWAGPMGKFEDKRFAKGSAA</sequence>
<evidence type="ECO:0000256" key="5">
    <source>
        <dbReference type="ARBA" id="ARBA00022777"/>
    </source>
</evidence>
<dbReference type="EMBL" id="KT007082">
    <property type="protein sequence ID" value="AKQ05617.1"/>
    <property type="molecule type" value="Genomic_DNA"/>
</dbReference>
<dbReference type="GO" id="GO:0005524">
    <property type="term" value="F:ATP binding"/>
    <property type="evidence" value="ECO:0007669"/>
    <property type="project" value="UniProtKB-KW"/>
</dbReference>
<dbReference type="GO" id="GO:0004618">
    <property type="term" value="F:phosphoglycerate kinase activity"/>
    <property type="evidence" value="ECO:0007669"/>
    <property type="project" value="UniProtKB-EC"/>
</dbReference>
<protein>
    <recommendedName>
        <fullName evidence="2 7">Phosphoglycerate kinase</fullName>
        <ecNumber evidence="2 7">2.7.2.3</ecNumber>
    </recommendedName>
</protein>
<keyword evidence="5 7" id="KW-0418">Kinase</keyword>
<dbReference type="GO" id="GO:0006096">
    <property type="term" value="P:glycolytic process"/>
    <property type="evidence" value="ECO:0007669"/>
    <property type="project" value="InterPro"/>
</dbReference>
<dbReference type="GO" id="GO:0043531">
    <property type="term" value="F:ADP binding"/>
    <property type="evidence" value="ECO:0007669"/>
    <property type="project" value="TreeGrafter"/>
</dbReference>
<dbReference type="Pfam" id="PF00162">
    <property type="entry name" value="PGK"/>
    <property type="match status" value="1"/>
</dbReference>
<dbReference type="InterPro" id="IPR001576">
    <property type="entry name" value="Phosphoglycerate_kinase"/>
</dbReference>
<organism evidence="8">
    <name type="scientific">uncultured Parcubacteria bacterium Rifle_16ft_4_minimus_23790</name>
    <dbReference type="NCBI Taxonomy" id="1665136"/>
    <lineage>
        <taxon>Bacteria</taxon>
        <taxon>Candidatus Parcubacteria</taxon>
        <taxon>environmental samples</taxon>
    </lineage>
</organism>
<dbReference type="SUPFAM" id="SSF53748">
    <property type="entry name" value="Phosphoglycerate kinase"/>
    <property type="match status" value="1"/>
</dbReference>
<evidence type="ECO:0000256" key="7">
    <source>
        <dbReference type="RuleBase" id="RU000532"/>
    </source>
</evidence>
<evidence type="ECO:0000256" key="3">
    <source>
        <dbReference type="ARBA" id="ARBA00022679"/>
    </source>
</evidence>
<evidence type="ECO:0000256" key="6">
    <source>
        <dbReference type="ARBA" id="ARBA00022840"/>
    </source>
</evidence>
<reference evidence="8" key="1">
    <citation type="journal article" date="2015" name="ISME J.">
        <title>Aquifer environment selects for microbial species cohorts in sediment and groundwater.</title>
        <authorList>
            <person name="Hug L.A."/>
            <person name="Thomas B.C."/>
            <person name="Brown C.T."/>
            <person name="Frischkorn K.R."/>
            <person name="Williams K.H."/>
            <person name="Tringe S.G."/>
            <person name="Banfield J.F."/>
        </authorList>
    </citation>
    <scope>NUCLEOTIDE SEQUENCE</scope>
</reference>
<dbReference type="EC" id="2.7.2.3" evidence="2 7"/>
<evidence type="ECO:0000256" key="4">
    <source>
        <dbReference type="ARBA" id="ARBA00022741"/>
    </source>
</evidence>
<dbReference type="PRINTS" id="PR00477">
    <property type="entry name" value="PHGLYCKINASE"/>
</dbReference>
<evidence type="ECO:0000256" key="2">
    <source>
        <dbReference type="ARBA" id="ARBA00013061"/>
    </source>
</evidence>
<comment type="similarity">
    <text evidence="7">Belongs to the phosphoglycerate kinase family.</text>
</comment>
<dbReference type="PANTHER" id="PTHR11406">
    <property type="entry name" value="PHOSPHOGLYCERATE KINASE"/>
    <property type="match status" value="1"/>
</dbReference>
<keyword evidence="4" id="KW-0547">Nucleotide-binding</keyword>
<dbReference type="InterPro" id="IPR036043">
    <property type="entry name" value="Phosphoglycerate_kinase_sf"/>
</dbReference>
<dbReference type="PANTHER" id="PTHR11406:SF23">
    <property type="entry name" value="PHOSPHOGLYCERATE KINASE 1, CHLOROPLASTIC-RELATED"/>
    <property type="match status" value="1"/>
</dbReference>
<dbReference type="AlphaFoldDB" id="A0A0H4TG20"/>
<keyword evidence="3 7" id="KW-0808">Transferase</keyword>
<dbReference type="GO" id="GO:0005829">
    <property type="term" value="C:cytosol"/>
    <property type="evidence" value="ECO:0007669"/>
    <property type="project" value="TreeGrafter"/>
</dbReference>
<keyword evidence="6" id="KW-0067">ATP-binding</keyword>
<evidence type="ECO:0000313" key="8">
    <source>
        <dbReference type="EMBL" id="AKQ05617.1"/>
    </source>
</evidence>
<dbReference type="GO" id="GO:0006094">
    <property type="term" value="P:gluconeogenesis"/>
    <property type="evidence" value="ECO:0007669"/>
    <property type="project" value="TreeGrafter"/>
</dbReference>
<dbReference type="InterPro" id="IPR015824">
    <property type="entry name" value="Phosphoglycerate_kinase_N"/>
</dbReference>
<dbReference type="Gene3D" id="3.40.50.1260">
    <property type="entry name" value="Phosphoglycerate kinase, N-terminal domain"/>
    <property type="match status" value="3"/>
</dbReference>
<evidence type="ECO:0000256" key="1">
    <source>
        <dbReference type="ARBA" id="ARBA00000642"/>
    </source>
</evidence>
<name>A0A0H4TG20_9BACT</name>
<proteinExistence type="inferred from homology"/>